<dbReference type="PANTHER" id="PTHR12468">
    <property type="entry name" value="GPI MANNOSYLTRANSFERASE 2"/>
    <property type="match status" value="1"/>
</dbReference>
<comment type="pathway">
    <text evidence="2 12">Glycolipid biosynthesis; glycosylphosphatidylinositol-anchor biosynthesis.</text>
</comment>
<comment type="caution">
    <text evidence="12">Lacks conserved residue(s) required for the propagation of feature annotation.</text>
</comment>
<organism evidence="13 14">
    <name type="scientific">Paramarasmius palmivorus</name>
    <dbReference type="NCBI Taxonomy" id="297713"/>
    <lineage>
        <taxon>Eukaryota</taxon>
        <taxon>Fungi</taxon>
        <taxon>Dikarya</taxon>
        <taxon>Basidiomycota</taxon>
        <taxon>Agaricomycotina</taxon>
        <taxon>Agaricomycetes</taxon>
        <taxon>Agaricomycetidae</taxon>
        <taxon>Agaricales</taxon>
        <taxon>Marasmiineae</taxon>
        <taxon>Marasmiaceae</taxon>
        <taxon>Paramarasmius</taxon>
    </lineage>
</organism>
<evidence type="ECO:0000256" key="6">
    <source>
        <dbReference type="ARBA" id="ARBA00022676"/>
    </source>
</evidence>
<comment type="function">
    <text evidence="12">Mannosyltransferase involved in glycosylphosphatidylinositol-anchor biosynthesis.</text>
</comment>
<comment type="subcellular location">
    <subcellularLocation>
        <location evidence="1 12">Endoplasmic reticulum membrane</location>
        <topology evidence="1 12">Multi-pass membrane protein</topology>
    </subcellularLocation>
</comment>
<protein>
    <recommendedName>
        <fullName evidence="4 12">GPI mannosyltransferase 2</fullName>
        <ecNumber evidence="12">2.4.1.-</ecNumber>
    </recommendedName>
</protein>
<dbReference type="EC" id="2.4.1.-" evidence="12"/>
<evidence type="ECO:0000313" key="13">
    <source>
        <dbReference type="EMBL" id="KAK7035270.1"/>
    </source>
</evidence>
<feature type="transmembrane region" description="Helical" evidence="12">
    <location>
        <begin position="134"/>
        <end position="153"/>
    </location>
</feature>
<evidence type="ECO:0000256" key="4">
    <source>
        <dbReference type="ARBA" id="ARBA00013795"/>
    </source>
</evidence>
<evidence type="ECO:0000256" key="5">
    <source>
        <dbReference type="ARBA" id="ARBA00022502"/>
    </source>
</evidence>
<keyword evidence="10 12" id="KW-1133">Transmembrane helix</keyword>
<keyword evidence="7 12" id="KW-0808">Transferase</keyword>
<feature type="transmembrane region" description="Helical" evidence="12">
    <location>
        <begin position="198"/>
        <end position="219"/>
    </location>
</feature>
<accession>A0AAW0C9I4</accession>
<evidence type="ECO:0000313" key="14">
    <source>
        <dbReference type="Proteomes" id="UP001383192"/>
    </source>
</evidence>
<dbReference type="GO" id="GO:0031501">
    <property type="term" value="C:mannosyltransferase complex"/>
    <property type="evidence" value="ECO:0007669"/>
    <property type="project" value="TreeGrafter"/>
</dbReference>
<dbReference type="GO" id="GO:0005789">
    <property type="term" value="C:endoplasmic reticulum membrane"/>
    <property type="evidence" value="ECO:0007669"/>
    <property type="project" value="UniProtKB-SubCell"/>
</dbReference>
<feature type="transmembrane region" description="Helical" evidence="12">
    <location>
        <begin position="286"/>
        <end position="305"/>
    </location>
</feature>
<keyword evidence="11 12" id="KW-0472">Membrane</keyword>
<evidence type="ECO:0000256" key="12">
    <source>
        <dbReference type="RuleBase" id="RU363112"/>
    </source>
</evidence>
<comment type="similarity">
    <text evidence="3 12">Belongs to the PIGV family.</text>
</comment>
<dbReference type="EMBL" id="JAYKXP010000054">
    <property type="protein sequence ID" value="KAK7035270.1"/>
    <property type="molecule type" value="Genomic_DNA"/>
</dbReference>
<dbReference type="GO" id="GO:0000009">
    <property type="term" value="F:alpha-1,6-mannosyltransferase activity"/>
    <property type="evidence" value="ECO:0007669"/>
    <property type="project" value="InterPro"/>
</dbReference>
<name>A0AAW0C9I4_9AGAR</name>
<dbReference type="GO" id="GO:0006506">
    <property type="term" value="P:GPI anchor biosynthetic process"/>
    <property type="evidence" value="ECO:0007669"/>
    <property type="project" value="UniProtKB-KW"/>
</dbReference>
<gene>
    <name evidence="13" type="primary">GPI18</name>
    <name evidence="13" type="ORF">VNI00_012037</name>
</gene>
<evidence type="ECO:0000256" key="7">
    <source>
        <dbReference type="ARBA" id="ARBA00022679"/>
    </source>
</evidence>
<comment type="caution">
    <text evidence="13">The sequence shown here is derived from an EMBL/GenBank/DDBJ whole genome shotgun (WGS) entry which is preliminary data.</text>
</comment>
<dbReference type="GO" id="GO:0004376">
    <property type="term" value="F:GPI mannosyltransferase activity"/>
    <property type="evidence" value="ECO:0007669"/>
    <property type="project" value="InterPro"/>
</dbReference>
<evidence type="ECO:0000256" key="11">
    <source>
        <dbReference type="ARBA" id="ARBA00023136"/>
    </source>
</evidence>
<evidence type="ECO:0000256" key="8">
    <source>
        <dbReference type="ARBA" id="ARBA00022692"/>
    </source>
</evidence>
<evidence type="ECO:0000256" key="9">
    <source>
        <dbReference type="ARBA" id="ARBA00022824"/>
    </source>
</evidence>
<keyword evidence="8 12" id="KW-0812">Transmembrane</keyword>
<evidence type="ECO:0000256" key="2">
    <source>
        <dbReference type="ARBA" id="ARBA00004687"/>
    </source>
</evidence>
<keyword evidence="9 12" id="KW-0256">Endoplasmic reticulum</keyword>
<reference evidence="13 14" key="1">
    <citation type="submission" date="2024-01" db="EMBL/GenBank/DDBJ databases">
        <title>A draft genome for a cacao thread blight-causing isolate of Paramarasmius palmivorus.</title>
        <authorList>
            <person name="Baruah I.K."/>
            <person name="Bukari Y."/>
            <person name="Amoako-Attah I."/>
            <person name="Meinhardt L.W."/>
            <person name="Bailey B.A."/>
            <person name="Cohen S.P."/>
        </authorList>
    </citation>
    <scope>NUCLEOTIDE SEQUENCE [LARGE SCALE GENOMIC DNA]</scope>
    <source>
        <strain evidence="13 14">GH-12</strain>
    </source>
</reference>
<dbReference type="InterPro" id="IPR007315">
    <property type="entry name" value="PIG-V/Gpi18"/>
</dbReference>
<feature type="transmembrane region" description="Helical" evidence="12">
    <location>
        <begin position="107"/>
        <end position="127"/>
    </location>
</feature>
<keyword evidence="6 12" id="KW-0328">Glycosyltransferase</keyword>
<dbReference type="Pfam" id="PF04188">
    <property type="entry name" value="Mannosyl_trans2"/>
    <property type="match status" value="1"/>
</dbReference>
<dbReference type="Proteomes" id="UP001383192">
    <property type="component" value="Unassembled WGS sequence"/>
</dbReference>
<evidence type="ECO:0000256" key="10">
    <source>
        <dbReference type="ARBA" id="ARBA00022989"/>
    </source>
</evidence>
<keyword evidence="14" id="KW-1185">Reference proteome</keyword>
<proteinExistence type="inferred from homology"/>
<keyword evidence="5 12" id="KW-0337">GPI-anchor biosynthesis</keyword>
<dbReference type="PROSITE" id="PS51257">
    <property type="entry name" value="PROKAR_LIPOPROTEIN"/>
    <property type="match status" value="1"/>
</dbReference>
<dbReference type="PANTHER" id="PTHR12468:SF2">
    <property type="entry name" value="GPI MANNOSYLTRANSFERASE 2"/>
    <property type="match status" value="1"/>
</dbReference>
<dbReference type="AlphaFoldDB" id="A0AAW0C9I4"/>
<evidence type="ECO:0000256" key="3">
    <source>
        <dbReference type="ARBA" id="ARBA00008698"/>
    </source>
</evidence>
<sequence>MRYAHDGLYFLTGYSDLMLGAALVAMSCDTTSTLYRLSLHHLRSEKLAYLATLLSLLPSSPATLRLAAYAEPFFTFFAYKGMWYCTQSRHLRASLSFMIAGMFRSNGIFLGGFILWDLVVQPVLFTGKIHPRRILYSIPFTALAFAPFIYHQYTGYLAFCRDQDKPQWCQKTLPLIYSHVQSKYWNNGFLRYWTVSQIPNFVIAAPPLLSIMAFSSFVLVNQKKSEGYSPFANPSLVPHAIHALVHCAILIFTSHVQIILRLAASMPLTYWAAAWLVTEHPKIGRWWIGWSVVWGTISIVLWSAFLPPA</sequence>
<feature type="transmembrane region" description="Helical" evidence="12">
    <location>
        <begin position="231"/>
        <end position="252"/>
    </location>
</feature>
<evidence type="ECO:0000256" key="1">
    <source>
        <dbReference type="ARBA" id="ARBA00004477"/>
    </source>
</evidence>